<feature type="domain" description="Glucose-methanol-choline oxidoreductase N-terminal" evidence="2">
    <location>
        <begin position="189"/>
        <end position="203"/>
    </location>
</feature>
<evidence type="ECO:0000313" key="4">
    <source>
        <dbReference type="Proteomes" id="UP000324832"/>
    </source>
</evidence>
<dbReference type="PANTHER" id="PTHR11552:SF217">
    <property type="entry name" value="GLUCOSE DEHYDROGENASE [FAD, QUINONE]"/>
    <property type="match status" value="1"/>
</dbReference>
<sequence>MRNVGPSMATMCGNQLFLFMSILERYVNGRCDLVDPCNRITDTKHLDDSYDFIVVGGGTSGSAVAARLSEETKWKVLVVEAGGIEPTPASVPAWFAAYWSRNDTDWNYFTEPQTKACLSKGGKCPWLRGKMIGGCSVINGMMYMRGHPADYDGWAAQGSTGWSWAEVLPYFMKGEDNKEIDSVVILAGGTINSPQILLLSGIGPKETLSKFNIPLIKDLPGVGKNLMNHVGLSLKFTLSKEPEVPELNWSSAMEYITERRGPLSSTGLSQSTNPLDPPLMQPNYFKDEHELNVLIRASKIAYQLANTTLLREKYGIKPSKDWASECGNSMRPTNEFFRCVAQRYTEPENHQVGTCKMGTDSMSVVDPELRLYGITDFNLAKMIRAAEVCGCPLQEVGPSMAGSCGSQFILFMSILESFVNGRCDLVDPCNRVTDRDPLDDSYDFVVAGGGTAGAIVAARLSENPQWKVAVQ</sequence>
<dbReference type="Pfam" id="PF00732">
    <property type="entry name" value="GMC_oxred_N"/>
    <property type="match status" value="2"/>
</dbReference>
<dbReference type="Pfam" id="PF05199">
    <property type="entry name" value="GMC_oxred_C"/>
    <property type="match status" value="1"/>
</dbReference>
<name>A0A5E4QP69_9NEOP</name>
<dbReference type="InterPro" id="IPR007867">
    <property type="entry name" value="GMC_OxRtase_C"/>
</dbReference>
<organism evidence="3 4">
    <name type="scientific">Leptidea sinapis</name>
    <dbReference type="NCBI Taxonomy" id="189913"/>
    <lineage>
        <taxon>Eukaryota</taxon>
        <taxon>Metazoa</taxon>
        <taxon>Ecdysozoa</taxon>
        <taxon>Arthropoda</taxon>
        <taxon>Hexapoda</taxon>
        <taxon>Insecta</taxon>
        <taxon>Pterygota</taxon>
        <taxon>Neoptera</taxon>
        <taxon>Endopterygota</taxon>
        <taxon>Lepidoptera</taxon>
        <taxon>Glossata</taxon>
        <taxon>Ditrysia</taxon>
        <taxon>Papilionoidea</taxon>
        <taxon>Pieridae</taxon>
        <taxon>Dismorphiinae</taxon>
        <taxon>Leptidea</taxon>
    </lineage>
</organism>
<dbReference type="SUPFAM" id="SSF54373">
    <property type="entry name" value="FAD-linked reductases, C-terminal domain"/>
    <property type="match status" value="1"/>
</dbReference>
<dbReference type="PROSITE" id="PS00624">
    <property type="entry name" value="GMC_OXRED_2"/>
    <property type="match status" value="1"/>
</dbReference>
<protein>
    <recommendedName>
        <fullName evidence="2">Glucose-methanol-choline oxidoreductase N-terminal domain-containing protein</fullName>
    </recommendedName>
</protein>
<dbReference type="PANTHER" id="PTHR11552">
    <property type="entry name" value="GLUCOSE-METHANOL-CHOLINE GMC OXIDOREDUCTASE"/>
    <property type="match status" value="1"/>
</dbReference>
<evidence type="ECO:0000256" key="1">
    <source>
        <dbReference type="ARBA" id="ARBA00010790"/>
    </source>
</evidence>
<dbReference type="AlphaFoldDB" id="A0A5E4QP69"/>
<accession>A0A5E4QP69</accession>
<dbReference type="Proteomes" id="UP000324832">
    <property type="component" value="Unassembled WGS sequence"/>
</dbReference>
<keyword evidence="4" id="KW-1185">Reference proteome</keyword>
<gene>
    <name evidence="3" type="ORF">LSINAPIS_LOCUS10548</name>
</gene>
<evidence type="ECO:0000313" key="3">
    <source>
        <dbReference type="EMBL" id="VVC99736.1"/>
    </source>
</evidence>
<dbReference type="EMBL" id="FZQP02004322">
    <property type="protein sequence ID" value="VVC99736.1"/>
    <property type="molecule type" value="Genomic_DNA"/>
</dbReference>
<dbReference type="Gene3D" id="3.50.50.60">
    <property type="entry name" value="FAD/NAD(P)-binding domain"/>
    <property type="match status" value="4"/>
</dbReference>
<proteinExistence type="inferred from homology"/>
<dbReference type="SUPFAM" id="SSF51905">
    <property type="entry name" value="FAD/NAD(P)-binding domain"/>
    <property type="match status" value="2"/>
</dbReference>
<evidence type="ECO:0000259" key="2">
    <source>
        <dbReference type="PROSITE" id="PS00624"/>
    </source>
</evidence>
<dbReference type="InterPro" id="IPR036188">
    <property type="entry name" value="FAD/NAD-bd_sf"/>
</dbReference>
<comment type="similarity">
    <text evidence="1">Belongs to the GMC oxidoreductase family.</text>
</comment>
<dbReference type="InterPro" id="IPR012132">
    <property type="entry name" value="GMC_OxRdtase"/>
</dbReference>
<dbReference type="Gene3D" id="3.30.560.10">
    <property type="entry name" value="Glucose Oxidase, domain 3"/>
    <property type="match status" value="1"/>
</dbReference>
<reference evidence="3 4" key="1">
    <citation type="submission" date="2017-07" db="EMBL/GenBank/DDBJ databases">
        <authorList>
            <person name="Talla V."/>
            <person name="Backstrom N."/>
        </authorList>
    </citation>
    <scope>NUCLEOTIDE SEQUENCE [LARGE SCALE GENOMIC DNA]</scope>
</reference>
<dbReference type="InterPro" id="IPR000172">
    <property type="entry name" value="GMC_OxRdtase_N"/>
</dbReference>
<dbReference type="GO" id="GO:0016614">
    <property type="term" value="F:oxidoreductase activity, acting on CH-OH group of donors"/>
    <property type="evidence" value="ECO:0007669"/>
    <property type="project" value="InterPro"/>
</dbReference>
<dbReference type="GO" id="GO:0050660">
    <property type="term" value="F:flavin adenine dinucleotide binding"/>
    <property type="evidence" value="ECO:0007669"/>
    <property type="project" value="InterPro"/>
</dbReference>